<keyword evidence="3" id="KW-1185">Reference proteome</keyword>
<dbReference type="EMBL" id="JAIWYP010000002">
    <property type="protein sequence ID" value="KAH3871692.1"/>
    <property type="molecule type" value="Genomic_DNA"/>
</dbReference>
<evidence type="ECO:0000313" key="2">
    <source>
        <dbReference type="EMBL" id="KAH3871692.1"/>
    </source>
</evidence>
<organism evidence="2 3">
    <name type="scientific">Dreissena polymorpha</name>
    <name type="common">Zebra mussel</name>
    <name type="synonym">Mytilus polymorpha</name>
    <dbReference type="NCBI Taxonomy" id="45954"/>
    <lineage>
        <taxon>Eukaryota</taxon>
        <taxon>Metazoa</taxon>
        <taxon>Spiralia</taxon>
        <taxon>Lophotrochozoa</taxon>
        <taxon>Mollusca</taxon>
        <taxon>Bivalvia</taxon>
        <taxon>Autobranchia</taxon>
        <taxon>Heteroconchia</taxon>
        <taxon>Euheterodonta</taxon>
        <taxon>Imparidentia</taxon>
        <taxon>Neoheterodontei</taxon>
        <taxon>Myida</taxon>
        <taxon>Dreissenoidea</taxon>
        <taxon>Dreissenidae</taxon>
        <taxon>Dreissena</taxon>
    </lineage>
</organism>
<name>A0A9D4M9X3_DREPO</name>
<protein>
    <submittedName>
        <fullName evidence="2">Uncharacterized protein</fullName>
    </submittedName>
</protein>
<reference evidence="2" key="1">
    <citation type="journal article" date="2019" name="bioRxiv">
        <title>The Genome of the Zebra Mussel, Dreissena polymorpha: A Resource for Invasive Species Research.</title>
        <authorList>
            <person name="McCartney M.A."/>
            <person name="Auch B."/>
            <person name="Kono T."/>
            <person name="Mallez S."/>
            <person name="Zhang Y."/>
            <person name="Obille A."/>
            <person name="Becker A."/>
            <person name="Abrahante J.E."/>
            <person name="Garbe J."/>
            <person name="Badalamenti J.P."/>
            <person name="Herman A."/>
            <person name="Mangelson H."/>
            <person name="Liachko I."/>
            <person name="Sullivan S."/>
            <person name="Sone E.D."/>
            <person name="Koren S."/>
            <person name="Silverstein K.A.T."/>
            <person name="Beckman K.B."/>
            <person name="Gohl D.M."/>
        </authorList>
    </citation>
    <scope>NUCLEOTIDE SEQUENCE</scope>
    <source>
        <strain evidence="2">Duluth1</strain>
        <tissue evidence="2">Whole animal</tissue>
    </source>
</reference>
<evidence type="ECO:0000313" key="3">
    <source>
        <dbReference type="Proteomes" id="UP000828390"/>
    </source>
</evidence>
<dbReference type="Proteomes" id="UP000828390">
    <property type="component" value="Unassembled WGS sequence"/>
</dbReference>
<dbReference type="AlphaFoldDB" id="A0A9D4M9X3"/>
<gene>
    <name evidence="2" type="ORF">DPMN_034903</name>
</gene>
<evidence type="ECO:0000256" key="1">
    <source>
        <dbReference type="SAM" id="Phobius"/>
    </source>
</evidence>
<feature type="transmembrane region" description="Helical" evidence="1">
    <location>
        <begin position="58"/>
        <end position="81"/>
    </location>
</feature>
<keyword evidence="1" id="KW-0812">Transmembrane</keyword>
<keyword evidence="1" id="KW-0472">Membrane</keyword>
<proteinExistence type="predicted"/>
<reference evidence="2" key="2">
    <citation type="submission" date="2020-11" db="EMBL/GenBank/DDBJ databases">
        <authorList>
            <person name="McCartney M.A."/>
            <person name="Auch B."/>
            <person name="Kono T."/>
            <person name="Mallez S."/>
            <person name="Becker A."/>
            <person name="Gohl D.M."/>
            <person name="Silverstein K.A.T."/>
            <person name="Koren S."/>
            <person name="Bechman K.B."/>
            <person name="Herman A."/>
            <person name="Abrahante J.E."/>
            <person name="Garbe J."/>
        </authorList>
    </citation>
    <scope>NUCLEOTIDE SEQUENCE</scope>
    <source>
        <strain evidence="2">Duluth1</strain>
        <tissue evidence="2">Whole animal</tissue>
    </source>
</reference>
<sequence>MNNYLTGRTLTVEANVTESLNHITLSGKNEVKFYDYAEKMEFLKSNPNTFKPGLSHTAYVSSIITSGLLQGLSVSSVFVVLGNSMQ</sequence>
<comment type="caution">
    <text evidence="2">The sequence shown here is derived from an EMBL/GenBank/DDBJ whole genome shotgun (WGS) entry which is preliminary data.</text>
</comment>
<accession>A0A9D4M9X3</accession>
<keyword evidence="1" id="KW-1133">Transmembrane helix</keyword>